<name>Q1YP76_9GAMM</name>
<organism evidence="16 17">
    <name type="scientific">gamma proteobacterium HTCC2207</name>
    <dbReference type="NCBI Taxonomy" id="314287"/>
    <lineage>
        <taxon>Bacteria</taxon>
        <taxon>Pseudomonadati</taxon>
        <taxon>Pseudomonadota</taxon>
        <taxon>Gammaproteobacteria</taxon>
        <taxon>Cellvibrionales</taxon>
        <taxon>Porticoccaceae</taxon>
        <taxon>SAR92 clade</taxon>
    </lineage>
</organism>
<comment type="subcellular location">
    <subcellularLocation>
        <location evidence="1 11">Cell outer membrane</location>
        <topology evidence="1 11">Multi-pass membrane protein</topology>
    </subcellularLocation>
</comment>
<dbReference type="SUPFAM" id="SSF56935">
    <property type="entry name" value="Porins"/>
    <property type="match status" value="1"/>
</dbReference>
<evidence type="ECO:0000256" key="3">
    <source>
        <dbReference type="ARBA" id="ARBA00022452"/>
    </source>
</evidence>
<dbReference type="InterPro" id="IPR012910">
    <property type="entry name" value="Plug_dom"/>
</dbReference>
<dbReference type="STRING" id="314287.GB2207_07667"/>
<evidence type="ECO:0000256" key="7">
    <source>
        <dbReference type="ARBA" id="ARBA00023065"/>
    </source>
</evidence>
<proteinExistence type="inferred from homology"/>
<feature type="domain" description="TonB-dependent receptor-like beta-barrel" evidence="14">
    <location>
        <begin position="264"/>
        <end position="687"/>
    </location>
</feature>
<evidence type="ECO:0000256" key="5">
    <source>
        <dbReference type="ARBA" id="ARBA00022692"/>
    </source>
</evidence>
<evidence type="ECO:0000256" key="8">
    <source>
        <dbReference type="ARBA" id="ARBA00023077"/>
    </source>
</evidence>
<dbReference type="InterPro" id="IPR036942">
    <property type="entry name" value="Beta-barrel_TonB_sf"/>
</dbReference>
<evidence type="ECO:0000256" key="11">
    <source>
        <dbReference type="PROSITE-ProRule" id="PRU01360"/>
    </source>
</evidence>
<evidence type="ECO:0000256" key="10">
    <source>
        <dbReference type="ARBA" id="ARBA00023237"/>
    </source>
</evidence>
<evidence type="ECO:0000256" key="4">
    <source>
        <dbReference type="ARBA" id="ARBA00022496"/>
    </source>
</evidence>
<dbReference type="PANTHER" id="PTHR32552:SF81">
    <property type="entry name" value="TONB-DEPENDENT OUTER MEMBRANE RECEPTOR"/>
    <property type="match status" value="1"/>
</dbReference>
<dbReference type="Pfam" id="PF07715">
    <property type="entry name" value="Plug"/>
    <property type="match status" value="1"/>
</dbReference>
<dbReference type="Proteomes" id="UP000005555">
    <property type="component" value="Unassembled WGS sequence"/>
</dbReference>
<evidence type="ECO:0000256" key="1">
    <source>
        <dbReference type="ARBA" id="ARBA00004571"/>
    </source>
</evidence>
<dbReference type="AlphaFoldDB" id="Q1YP76"/>
<dbReference type="Pfam" id="PF00593">
    <property type="entry name" value="TonB_dep_Rec_b-barrel"/>
    <property type="match status" value="1"/>
</dbReference>
<evidence type="ECO:0000259" key="15">
    <source>
        <dbReference type="Pfam" id="PF07715"/>
    </source>
</evidence>
<evidence type="ECO:0000313" key="17">
    <source>
        <dbReference type="Proteomes" id="UP000005555"/>
    </source>
</evidence>
<dbReference type="EMBL" id="AAPI01000011">
    <property type="protein sequence ID" value="EAS46058.1"/>
    <property type="molecule type" value="Genomic_DNA"/>
</dbReference>
<feature type="domain" description="TonB-dependent receptor plug" evidence="15">
    <location>
        <begin position="48"/>
        <end position="157"/>
    </location>
</feature>
<keyword evidence="8 12" id="KW-0798">TonB box</keyword>
<keyword evidence="17" id="KW-1185">Reference proteome</keyword>
<dbReference type="GO" id="GO:0009279">
    <property type="term" value="C:cell outer membrane"/>
    <property type="evidence" value="ECO:0007669"/>
    <property type="project" value="UniProtKB-SubCell"/>
</dbReference>
<keyword evidence="10 11" id="KW-0998">Cell outer membrane</keyword>
<keyword evidence="5 11" id="KW-0812">Transmembrane</keyword>
<feature type="chain" id="PRO_5004198126" evidence="13">
    <location>
        <begin position="26"/>
        <end position="740"/>
    </location>
</feature>
<dbReference type="Gene3D" id="2.40.170.20">
    <property type="entry name" value="TonB-dependent receptor, beta-barrel domain"/>
    <property type="match status" value="1"/>
</dbReference>
<reference evidence="16 17" key="1">
    <citation type="submission" date="2006-03" db="EMBL/GenBank/DDBJ databases">
        <authorList>
            <person name="Giovannoni S.J."/>
            <person name="Cho J.-C."/>
            <person name="Ferriera S."/>
            <person name="Johnson J."/>
            <person name="Kravitz S."/>
            <person name="Halpern A."/>
            <person name="Remington K."/>
            <person name="Beeson K."/>
            <person name="Tran B."/>
            <person name="Rogers Y.-H."/>
            <person name="Friedman R."/>
            <person name="Venter J.C."/>
        </authorList>
    </citation>
    <scope>NUCLEOTIDE SEQUENCE [LARGE SCALE GENOMIC DNA]</scope>
    <source>
        <strain evidence="16 17">HTCC2207</strain>
    </source>
</reference>
<evidence type="ECO:0000313" key="16">
    <source>
        <dbReference type="EMBL" id="EAS46058.1"/>
    </source>
</evidence>
<dbReference type="GO" id="GO:0006826">
    <property type="term" value="P:iron ion transport"/>
    <property type="evidence" value="ECO:0007669"/>
    <property type="project" value="UniProtKB-KW"/>
</dbReference>
<evidence type="ECO:0000256" key="12">
    <source>
        <dbReference type="RuleBase" id="RU003357"/>
    </source>
</evidence>
<comment type="caution">
    <text evidence="16">The sequence shown here is derived from an EMBL/GenBank/DDBJ whole genome shotgun (WGS) entry which is preliminary data.</text>
</comment>
<keyword evidence="13" id="KW-0732">Signal</keyword>
<keyword evidence="2 11" id="KW-0813">Transport</keyword>
<evidence type="ECO:0000256" key="9">
    <source>
        <dbReference type="ARBA" id="ARBA00023136"/>
    </source>
</evidence>
<evidence type="ECO:0000256" key="6">
    <source>
        <dbReference type="ARBA" id="ARBA00023004"/>
    </source>
</evidence>
<keyword evidence="6" id="KW-0408">Iron</keyword>
<accession>Q1YP76</accession>
<dbReference type="InterPro" id="IPR039426">
    <property type="entry name" value="TonB-dep_rcpt-like"/>
</dbReference>
<dbReference type="InterPro" id="IPR000531">
    <property type="entry name" value="Beta-barrel_TonB"/>
</dbReference>
<keyword evidence="3 11" id="KW-1134">Transmembrane beta strand</keyword>
<protein>
    <submittedName>
        <fullName evidence="16">Outer membrane protein</fullName>
    </submittedName>
</protein>
<dbReference type="OrthoDB" id="7051185at2"/>
<feature type="signal peptide" evidence="13">
    <location>
        <begin position="1"/>
        <end position="25"/>
    </location>
</feature>
<sequence>MNYQKNFKKQVLPALISVCMVPLYANVAVGATVLEEVIVTARKRQESIQDVPVAVTAITPGQLERGSIRSVVDVAKLVPNVELHQTSQGSHSLSPSIRGLSYDDIEKSIESTIGVAIDGVFMASNSGAIFDFFDVESVEVLRGPQGTLFGRNTIGGVINVQRTEPTGEWGGKVEATFGDESMTDLKGIMNMPLGENGGIKIAVKDIQSKSFLYNVTNDNRPDNRDSQTASISVKYNFTENTSALLTYDDYDHDTTAVDIINTTTAAGALCAGTPAQNCATVSSDISKASGYKNSVQLNPLTATLEGENVTFKLTHEGDGYQIKYIMGTMEYDELATLGSWGTNGVMFPVVREQTFEQESHEIQYISDLDGPLNFVLGAYYMEADSYITSGPIQNFTANHSLEASAFFGEMTYDLNDDWSITAGARYTEEDKELYSRSWAILDFANRIAENLDAAINVGNPTFSDDNTSYRVVLQREFEKGMLYTSFATGFRSGGFFNRGSNEAELLPYQSEEVESFEIGMRSNPTENSQLNVTYFSTDYTDKQVQVIVPGDDPVCGKGTAENGVTCSFTRNAGQVSMDGIEIEAALMPTENLTLRAAIGTLDGGYDKYDYDGVDISDKAYLMYAPELTASLVAEYTTEISGGSLTVTGSFSHKDEVYTQAAWATYDPVTGPEVVIESFETVDLSATYLKDMGNGTLKLMVYGTDIFEADNRINRRYDAGSFSWAELAPGRQFGVTLGYEF</sequence>
<evidence type="ECO:0000256" key="13">
    <source>
        <dbReference type="SAM" id="SignalP"/>
    </source>
</evidence>
<dbReference type="PROSITE" id="PS52016">
    <property type="entry name" value="TONB_DEPENDENT_REC_3"/>
    <property type="match status" value="1"/>
</dbReference>
<keyword evidence="4" id="KW-0410">Iron transport</keyword>
<evidence type="ECO:0000259" key="14">
    <source>
        <dbReference type="Pfam" id="PF00593"/>
    </source>
</evidence>
<dbReference type="HOGENOM" id="CLU_008287_15_2_6"/>
<dbReference type="eggNOG" id="COG4771">
    <property type="taxonomic scope" value="Bacteria"/>
</dbReference>
<evidence type="ECO:0000256" key="2">
    <source>
        <dbReference type="ARBA" id="ARBA00022448"/>
    </source>
</evidence>
<comment type="similarity">
    <text evidence="11 12">Belongs to the TonB-dependent receptor family.</text>
</comment>
<keyword evidence="9 11" id="KW-0472">Membrane</keyword>
<dbReference type="PANTHER" id="PTHR32552">
    <property type="entry name" value="FERRICHROME IRON RECEPTOR-RELATED"/>
    <property type="match status" value="1"/>
</dbReference>
<keyword evidence="7" id="KW-0406">Ion transport</keyword>
<gene>
    <name evidence="16" type="ORF">GB2207_07667</name>
</gene>